<keyword evidence="7 9" id="KW-0539">Nucleus</keyword>
<evidence type="ECO:0000256" key="7">
    <source>
        <dbReference type="ARBA" id="ARBA00023242"/>
    </source>
</evidence>
<dbReference type="GO" id="GO:0034719">
    <property type="term" value="C:SMN-Sm protein complex"/>
    <property type="evidence" value="ECO:0007669"/>
    <property type="project" value="TreeGrafter"/>
</dbReference>
<dbReference type="GO" id="GO:0005687">
    <property type="term" value="C:U4 snRNP"/>
    <property type="evidence" value="ECO:0007669"/>
    <property type="project" value="TreeGrafter"/>
</dbReference>
<evidence type="ECO:0000313" key="11">
    <source>
        <dbReference type="EMBL" id="KAF0976964.1"/>
    </source>
</evidence>
<sequence length="94" mass="10575">MVQSNQYPELKVYMNKRLSIKMNGKRHVEGTLIGFDPFMNLTLENAVDKVGVVVSNQQDGTSAPTKQEIPLGTVVVRGNSIEMMECLDPVYFRK</sequence>
<dbReference type="GO" id="GO:0005682">
    <property type="term" value="C:U5 snRNP"/>
    <property type="evidence" value="ECO:0007669"/>
    <property type="project" value="TreeGrafter"/>
</dbReference>
<protein>
    <recommendedName>
        <fullName evidence="9">Small nuclear ribonucleoprotein G</fullName>
        <shortName evidence="9">snRNP-G</shortName>
    </recommendedName>
</protein>
<evidence type="ECO:0000256" key="5">
    <source>
        <dbReference type="ARBA" id="ARBA00022884"/>
    </source>
</evidence>
<dbReference type="Gene3D" id="2.30.30.100">
    <property type="match status" value="1"/>
</dbReference>
<evidence type="ECO:0000256" key="2">
    <source>
        <dbReference type="ARBA" id="ARBA00006850"/>
    </source>
</evidence>
<comment type="function">
    <text evidence="9">Plays a role in pre-mRNA splicing.</text>
</comment>
<evidence type="ECO:0000256" key="3">
    <source>
        <dbReference type="ARBA" id="ARBA00022664"/>
    </source>
</evidence>
<comment type="subcellular location">
    <subcellularLocation>
        <location evidence="1 9">Nucleus</location>
    </subcellularLocation>
</comment>
<proteinExistence type="inferred from homology"/>
<dbReference type="GO" id="GO:0000387">
    <property type="term" value="P:spliceosomal snRNP assembly"/>
    <property type="evidence" value="ECO:0007669"/>
    <property type="project" value="UniProtKB-UniRule"/>
</dbReference>
<dbReference type="GO" id="GO:0071013">
    <property type="term" value="C:catalytic step 2 spliceosome"/>
    <property type="evidence" value="ECO:0007669"/>
    <property type="project" value="TreeGrafter"/>
</dbReference>
<comment type="caution">
    <text evidence="11">The sequence shown here is derived from an EMBL/GenBank/DDBJ whole genome shotgun (WGS) entry which is preliminary data.</text>
</comment>
<dbReference type="GO" id="GO:0005689">
    <property type="term" value="C:U12-type spliceosomal complex"/>
    <property type="evidence" value="ECO:0007669"/>
    <property type="project" value="TreeGrafter"/>
</dbReference>
<gene>
    <name evidence="11" type="ORF">FDP41_004259</name>
</gene>
<keyword evidence="3 9" id="KW-0507">mRNA processing</keyword>
<keyword evidence="6 9" id="KW-0508">mRNA splicing</keyword>
<comment type="similarity">
    <text evidence="2 9">Belongs to the snRNP Sm proteins family.</text>
</comment>
<name>A0A6A5BS01_NAEFO</name>
<reference evidence="11 12" key="1">
    <citation type="journal article" date="2019" name="Sci. Rep.">
        <title>Nanopore sequencing improves the draft genome of the human pathogenic amoeba Naegleria fowleri.</title>
        <authorList>
            <person name="Liechti N."/>
            <person name="Schurch N."/>
            <person name="Bruggmann R."/>
            <person name="Wittwer M."/>
        </authorList>
    </citation>
    <scope>NUCLEOTIDE SEQUENCE [LARGE SCALE GENOMIC DNA]</scope>
    <source>
        <strain evidence="11 12">ATCC 30894</strain>
    </source>
</reference>
<dbReference type="GeneID" id="68111477"/>
<dbReference type="SUPFAM" id="SSF50182">
    <property type="entry name" value="Sm-like ribonucleoproteins"/>
    <property type="match status" value="1"/>
</dbReference>
<dbReference type="GO" id="GO:0071011">
    <property type="term" value="C:precatalytic spliceosome"/>
    <property type="evidence" value="ECO:0007669"/>
    <property type="project" value="TreeGrafter"/>
</dbReference>
<accession>A0A6A5BS01</accession>
<dbReference type="OrthoDB" id="2146at2759"/>
<evidence type="ECO:0000256" key="9">
    <source>
        <dbReference type="RuleBase" id="RU365052"/>
    </source>
</evidence>
<dbReference type="GO" id="GO:0043186">
    <property type="term" value="C:P granule"/>
    <property type="evidence" value="ECO:0007669"/>
    <property type="project" value="TreeGrafter"/>
</dbReference>
<dbReference type="GO" id="GO:0003723">
    <property type="term" value="F:RNA binding"/>
    <property type="evidence" value="ECO:0007669"/>
    <property type="project" value="UniProtKB-UniRule"/>
</dbReference>
<dbReference type="OMA" id="MSKAQPP"/>
<dbReference type="CDD" id="cd01719">
    <property type="entry name" value="Sm_G"/>
    <property type="match status" value="1"/>
</dbReference>
<evidence type="ECO:0000313" key="12">
    <source>
        <dbReference type="Proteomes" id="UP000444721"/>
    </source>
</evidence>
<dbReference type="VEuPathDB" id="AmoebaDB:NfTy_068060"/>
<dbReference type="AlphaFoldDB" id="A0A6A5BS01"/>
<dbReference type="InterPro" id="IPR044641">
    <property type="entry name" value="Lsm7/SmG-like"/>
</dbReference>
<keyword evidence="4 9" id="KW-0747">Spliceosome</keyword>
<dbReference type="EMBL" id="VFQX01000036">
    <property type="protein sequence ID" value="KAF0976964.1"/>
    <property type="molecule type" value="Genomic_DNA"/>
</dbReference>
<dbReference type="RefSeq" id="XP_044561677.1">
    <property type="nucleotide sequence ID" value="XM_044707654.1"/>
</dbReference>
<dbReference type="PANTHER" id="PTHR10553">
    <property type="entry name" value="SMALL NUCLEAR RIBONUCLEOPROTEIN"/>
    <property type="match status" value="1"/>
</dbReference>
<keyword evidence="12" id="KW-1185">Reference proteome</keyword>
<evidence type="ECO:0000256" key="1">
    <source>
        <dbReference type="ARBA" id="ARBA00004123"/>
    </source>
</evidence>
<evidence type="ECO:0000259" key="10">
    <source>
        <dbReference type="PROSITE" id="PS52002"/>
    </source>
</evidence>
<dbReference type="GO" id="GO:0071004">
    <property type="term" value="C:U2-type prespliceosome"/>
    <property type="evidence" value="ECO:0007669"/>
    <property type="project" value="TreeGrafter"/>
</dbReference>
<evidence type="ECO:0000256" key="8">
    <source>
        <dbReference type="ARBA" id="ARBA00023274"/>
    </source>
</evidence>
<dbReference type="GO" id="GO:0005686">
    <property type="term" value="C:U2 snRNP"/>
    <property type="evidence" value="ECO:0007669"/>
    <property type="project" value="TreeGrafter"/>
</dbReference>
<organism evidence="11 12">
    <name type="scientific">Naegleria fowleri</name>
    <name type="common">Brain eating amoeba</name>
    <dbReference type="NCBI Taxonomy" id="5763"/>
    <lineage>
        <taxon>Eukaryota</taxon>
        <taxon>Discoba</taxon>
        <taxon>Heterolobosea</taxon>
        <taxon>Tetramitia</taxon>
        <taxon>Eutetramitia</taxon>
        <taxon>Vahlkampfiidae</taxon>
        <taxon>Naegleria</taxon>
    </lineage>
</organism>
<evidence type="ECO:0000256" key="4">
    <source>
        <dbReference type="ARBA" id="ARBA00022728"/>
    </source>
</evidence>
<dbReference type="PROSITE" id="PS52002">
    <property type="entry name" value="SM"/>
    <property type="match status" value="1"/>
</dbReference>
<evidence type="ECO:0000256" key="6">
    <source>
        <dbReference type="ARBA" id="ARBA00023187"/>
    </source>
</evidence>
<dbReference type="PANTHER" id="PTHR10553:SF2">
    <property type="entry name" value="SMALL NUCLEAR RIBONUCLEOPROTEIN G"/>
    <property type="match status" value="1"/>
</dbReference>
<dbReference type="VEuPathDB" id="AmoebaDB:FDP41_004259"/>
<keyword evidence="8 9" id="KW-0687">Ribonucleoprotein</keyword>
<dbReference type="InterPro" id="IPR047575">
    <property type="entry name" value="Sm"/>
</dbReference>
<dbReference type="Proteomes" id="UP000444721">
    <property type="component" value="Unassembled WGS sequence"/>
</dbReference>
<dbReference type="GO" id="GO:0005685">
    <property type="term" value="C:U1 snRNP"/>
    <property type="evidence" value="ECO:0007669"/>
    <property type="project" value="TreeGrafter"/>
</dbReference>
<dbReference type="InterPro" id="IPR010920">
    <property type="entry name" value="LSM_dom_sf"/>
</dbReference>
<dbReference type="InterPro" id="IPR001163">
    <property type="entry name" value="Sm_dom_euk/arc"/>
</dbReference>
<dbReference type="Pfam" id="PF01423">
    <property type="entry name" value="LSM"/>
    <property type="match status" value="1"/>
</dbReference>
<feature type="domain" description="Sm" evidence="10">
    <location>
        <begin position="5"/>
        <end position="90"/>
    </location>
</feature>
<dbReference type="VEuPathDB" id="AmoebaDB:NF0097670"/>
<dbReference type="GO" id="GO:0097526">
    <property type="term" value="C:spliceosomal tri-snRNP complex"/>
    <property type="evidence" value="ECO:0007669"/>
    <property type="project" value="TreeGrafter"/>
</dbReference>
<dbReference type="InterPro" id="IPR034098">
    <property type="entry name" value="Sm_G"/>
</dbReference>
<keyword evidence="5 9" id="KW-0694">RNA-binding</keyword>
<dbReference type="SMART" id="SM00651">
    <property type="entry name" value="Sm"/>
    <property type="match status" value="1"/>
</dbReference>